<organism evidence="1 2">
    <name type="scientific">Roseinatronobacter bogoriensis subsp. barguzinensis</name>
    <dbReference type="NCBI Taxonomy" id="441209"/>
    <lineage>
        <taxon>Bacteria</taxon>
        <taxon>Pseudomonadati</taxon>
        <taxon>Pseudomonadota</taxon>
        <taxon>Alphaproteobacteria</taxon>
        <taxon>Rhodobacterales</taxon>
        <taxon>Paracoccaceae</taxon>
        <taxon>Roseinatronobacter</taxon>
    </lineage>
</organism>
<protein>
    <recommendedName>
        <fullName evidence="3">Terminase</fullName>
    </recommendedName>
</protein>
<keyword evidence="2" id="KW-1185">Reference proteome</keyword>
<gene>
    <name evidence="1" type="ORF">BG454_10820</name>
</gene>
<sequence length="477" mass="51644">MTVTIRDAMTDPQLFGDTFAGDSFKAWRALLSGFYGLPLSDDEAAIWQQVTARTETPQEAHDELWLVVGRRGGKSHAAALLAVFEAAFKDHRDKLAAGEFATVMLIAGDRPQARTLLRYVRGLFEHPMLKPLVQRETAEGLELTNRSAIEVHTASHRAVRGYTCAAVIADELAFWFSDGARPDAEVIAAVRPALATLGGKLIALSSPYARRGMLWTTYKNRFGKAGRVLVAQAPSRTMNPTLPQRVVDDALKDDSARASAEYLAQFRSDIEAFLSVEVVDAVTRDKPLELPPVEGVTYTAFADPSGGGADEFTLSIGHREKGVTVIDLVVGRRGNPAQITEEFSEILKHYSITKVSGDRYAGAWVVERFADHGIIYQATAPARSELYLALGLAARSGQLELPPCEALAGQLVALERRTSRGGRDQIDHPPGGHDDRANACAGVVQALAQTKPAFIFEIGDSKRGAVAPAGLPETHLH</sequence>
<dbReference type="EMBL" id="CP024899">
    <property type="protein sequence ID" value="ATX66244.1"/>
    <property type="molecule type" value="Genomic_DNA"/>
</dbReference>
<dbReference type="AlphaFoldDB" id="A0A2K8K9Z3"/>
<dbReference type="RefSeq" id="WP_071480761.1">
    <property type="nucleotide sequence ID" value="NZ_CP024899.1"/>
</dbReference>
<dbReference type="Gene3D" id="3.30.420.240">
    <property type="match status" value="1"/>
</dbReference>
<evidence type="ECO:0000313" key="1">
    <source>
        <dbReference type="EMBL" id="ATX66244.1"/>
    </source>
</evidence>
<proteinExistence type="predicted"/>
<accession>A0A2K8K9Z3</accession>
<dbReference type="STRING" id="441209.GCA_001870665_01943"/>
<dbReference type="Gene3D" id="3.40.50.300">
    <property type="entry name" value="P-loop containing nucleotide triphosphate hydrolases"/>
    <property type="match status" value="1"/>
</dbReference>
<evidence type="ECO:0008006" key="3">
    <source>
        <dbReference type="Google" id="ProtNLM"/>
    </source>
</evidence>
<dbReference type="InterPro" id="IPR027417">
    <property type="entry name" value="P-loop_NTPase"/>
</dbReference>
<reference evidence="1 2" key="1">
    <citation type="submission" date="2017-11" db="EMBL/GenBank/DDBJ databases">
        <title>Revised Sequence and Annotation of the Rhodobaca barguzinensis strain alga05 Genome.</title>
        <authorList>
            <person name="Kopejtka K."/>
            <person name="Tomasch J.M."/>
            <person name="Bunk B."/>
            <person name="Koblizek M."/>
        </authorList>
    </citation>
    <scope>NUCLEOTIDE SEQUENCE [LARGE SCALE GENOMIC DNA]</scope>
    <source>
        <strain evidence="2">alga05</strain>
    </source>
</reference>
<name>A0A2K8K9Z3_9RHOB</name>
<evidence type="ECO:0000313" key="2">
    <source>
        <dbReference type="Proteomes" id="UP000228948"/>
    </source>
</evidence>
<dbReference type="Proteomes" id="UP000228948">
    <property type="component" value="Chromosome"/>
</dbReference>
<dbReference type="OrthoDB" id="280696at2"/>
<dbReference type="KEGG" id="rbg:BG454_10820"/>